<dbReference type="AlphaFoldDB" id="A0A0G0WGL2"/>
<protein>
    <recommendedName>
        <fullName evidence="4">Ribbon-helix-helix protein CopG domain-containing protein</fullName>
    </recommendedName>
</protein>
<name>A0A0G0WGL2_9BACT</name>
<dbReference type="Proteomes" id="UP000034601">
    <property type="component" value="Unassembled WGS sequence"/>
</dbReference>
<reference evidence="2 3" key="1">
    <citation type="journal article" date="2015" name="Nature">
        <title>rRNA introns, odd ribosomes, and small enigmatic genomes across a large radiation of phyla.</title>
        <authorList>
            <person name="Brown C.T."/>
            <person name="Hug L.A."/>
            <person name="Thomas B.C."/>
            <person name="Sharon I."/>
            <person name="Castelle C.J."/>
            <person name="Singh A."/>
            <person name="Wilkins M.J."/>
            <person name="Williams K.H."/>
            <person name="Banfield J.F."/>
        </authorList>
    </citation>
    <scope>NUCLEOTIDE SEQUENCE [LARGE SCALE GENOMIC DNA]</scope>
</reference>
<dbReference type="GO" id="GO:0006355">
    <property type="term" value="P:regulation of DNA-templated transcription"/>
    <property type="evidence" value="ECO:0007669"/>
    <property type="project" value="InterPro"/>
</dbReference>
<evidence type="ECO:0000313" key="3">
    <source>
        <dbReference type="Proteomes" id="UP000034601"/>
    </source>
</evidence>
<comment type="caution">
    <text evidence="2">The sequence shown here is derived from an EMBL/GenBank/DDBJ whole genome shotgun (WGS) entry which is preliminary data.</text>
</comment>
<proteinExistence type="predicted"/>
<evidence type="ECO:0008006" key="4">
    <source>
        <dbReference type="Google" id="ProtNLM"/>
    </source>
</evidence>
<sequence length="78" mass="9084">MQTQRINITLPNDLARDLRKLIPTRSRSKFIASAIEEKLSKKDLKDLLRKSAEAQRQIIEEIRKDFARADEEAFSKLS</sequence>
<dbReference type="InterPro" id="IPR013321">
    <property type="entry name" value="Arc_rbn_hlx_hlx"/>
</dbReference>
<feature type="coiled-coil region" evidence="1">
    <location>
        <begin position="44"/>
        <end position="72"/>
    </location>
</feature>
<keyword evidence="1" id="KW-0175">Coiled coil</keyword>
<gene>
    <name evidence="2" type="ORF">UU29_C0005G0021</name>
</gene>
<organism evidence="2 3">
    <name type="scientific">Candidatus Daviesbacteria bacterium GW2011_GWA2_40_9</name>
    <dbReference type="NCBI Taxonomy" id="1618424"/>
    <lineage>
        <taxon>Bacteria</taxon>
        <taxon>Candidatus Daviesiibacteriota</taxon>
    </lineage>
</organism>
<accession>A0A0G0WGL2</accession>
<evidence type="ECO:0000256" key="1">
    <source>
        <dbReference type="SAM" id="Coils"/>
    </source>
</evidence>
<dbReference type="EMBL" id="LCAB01000005">
    <property type="protein sequence ID" value="KKR83440.1"/>
    <property type="molecule type" value="Genomic_DNA"/>
</dbReference>
<dbReference type="Gene3D" id="1.10.1220.10">
    <property type="entry name" value="Met repressor-like"/>
    <property type="match status" value="1"/>
</dbReference>
<evidence type="ECO:0000313" key="2">
    <source>
        <dbReference type="EMBL" id="KKR83440.1"/>
    </source>
</evidence>